<dbReference type="Pfam" id="PF13490">
    <property type="entry name" value="zf-HC2"/>
    <property type="match status" value="1"/>
</dbReference>
<feature type="transmembrane region" description="Helical" evidence="2">
    <location>
        <begin position="89"/>
        <end position="117"/>
    </location>
</feature>
<evidence type="ECO:0000256" key="2">
    <source>
        <dbReference type="SAM" id="Phobius"/>
    </source>
</evidence>
<evidence type="ECO:0000256" key="1">
    <source>
        <dbReference type="SAM" id="MobiDB-lite"/>
    </source>
</evidence>
<keyword evidence="2" id="KW-0812">Transmembrane</keyword>
<reference evidence="4 5" key="1">
    <citation type="journal article" date="2016" name="Nat. Commun.">
        <title>Thousands of microbial genomes shed light on interconnected biogeochemical processes in an aquifer system.</title>
        <authorList>
            <person name="Anantharaman K."/>
            <person name="Brown C.T."/>
            <person name="Hug L.A."/>
            <person name="Sharon I."/>
            <person name="Castelle C.J."/>
            <person name="Probst A.J."/>
            <person name="Thomas B.C."/>
            <person name="Singh A."/>
            <person name="Wilkins M.J."/>
            <person name="Karaoz U."/>
            <person name="Brodie E.L."/>
            <person name="Williams K.H."/>
            <person name="Hubbard S.S."/>
            <person name="Banfield J.F."/>
        </authorList>
    </citation>
    <scope>NUCLEOTIDE SEQUENCE [LARGE SCALE GENOMIC DNA]</scope>
</reference>
<proteinExistence type="predicted"/>
<feature type="domain" description="Putative zinc-finger" evidence="3">
    <location>
        <begin position="5"/>
        <end position="38"/>
    </location>
</feature>
<feature type="region of interest" description="Disordered" evidence="1">
    <location>
        <begin position="213"/>
        <end position="254"/>
    </location>
</feature>
<accession>A0A1F5VPV4</accession>
<evidence type="ECO:0000313" key="4">
    <source>
        <dbReference type="EMBL" id="OGF65081.1"/>
    </source>
</evidence>
<organism evidence="4 5">
    <name type="scientific">Candidatus Fischerbacteria bacterium RBG_13_37_8</name>
    <dbReference type="NCBI Taxonomy" id="1817863"/>
    <lineage>
        <taxon>Bacteria</taxon>
        <taxon>Candidatus Fischeribacteriota</taxon>
    </lineage>
</organism>
<dbReference type="InterPro" id="IPR041916">
    <property type="entry name" value="Anti_sigma_zinc_sf"/>
</dbReference>
<evidence type="ECO:0000259" key="3">
    <source>
        <dbReference type="Pfam" id="PF13490"/>
    </source>
</evidence>
<dbReference type="InterPro" id="IPR027383">
    <property type="entry name" value="Znf_put"/>
</dbReference>
<gene>
    <name evidence="4" type="ORF">A2Y62_19905</name>
</gene>
<dbReference type="Gene3D" id="1.10.10.1320">
    <property type="entry name" value="Anti-sigma factor, zinc-finger domain"/>
    <property type="match status" value="1"/>
</dbReference>
<dbReference type="STRING" id="1817863.A2Y62_19905"/>
<sequence>MKLNCKESKILLNAYIDNELPQDDISMLEEHVKNCPQCKKELHALTSTVNLVNCMHKIPAPPAFSHKMHMRIDKEMKKPFWEIFAPRNLFAFAYGSQAGLVFIMAVITLTLSIMLLVKMENASPPVDQASDEETINVTISPFYESTKGTPQIAKQEDPTGITKKQDIASSSKVPLNTVATAPLPESIAEKEKLPANPTHYALKDKDPIFYPLENDSWLNDTAPKKQNNPPTESTAVKTPTEDSGKYNRSPQLPPANYSLLKIAKQEFPAENLRTPRTSKENSPPSALLEHTFASSPKHVETQTNPDAITIPVKFHYFQEEPLLIIARLHFNNDKKLDKIEILSKLNDHTMRISLIRGLQNYDWKAFLTKYHLDNPTYKMDFVLAREGMTLKHIES</sequence>
<keyword evidence="2" id="KW-0472">Membrane</keyword>
<feature type="compositionally biased region" description="Polar residues" evidence="1">
    <location>
        <begin position="216"/>
        <end position="237"/>
    </location>
</feature>
<name>A0A1F5VPV4_9BACT</name>
<keyword evidence="2" id="KW-1133">Transmembrane helix</keyword>
<feature type="region of interest" description="Disordered" evidence="1">
    <location>
        <begin position="147"/>
        <end position="168"/>
    </location>
</feature>
<evidence type="ECO:0000313" key="5">
    <source>
        <dbReference type="Proteomes" id="UP000178943"/>
    </source>
</evidence>
<comment type="caution">
    <text evidence="4">The sequence shown here is derived from an EMBL/GenBank/DDBJ whole genome shotgun (WGS) entry which is preliminary data.</text>
</comment>
<dbReference type="AlphaFoldDB" id="A0A1F5VPV4"/>
<dbReference type="EMBL" id="MFGW01000119">
    <property type="protein sequence ID" value="OGF65081.1"/>
    <property type="molecule type" value="Genomic_DNA"/>
</dbReference>
<protein>
    <recommendedName>
        <fullName evidence="3">Putative zinc-finger domain-containing protein</fullName>
    </recommendedName>
</protein>
<dbReference type="Proteomes" id="UP000178943">
    <property type="component" value="Unassembled WGS sequence"/>
</dbReference>